<feature type="non-terminal residue" evidence="2">
    <location>
        <position position="700"/>
    </location>
</feature>
<dbReference type="PANTHER" id="PTHR13271:SF34">
    <property type="entry name" value="N-LYSINE METHYLTRANSFERASE SETD6"/>
    <property type="match status" value="1"/>
</dbReference>
<evidence type="ECO:0000313" key="3">
    <source>
        <dbReference type="Proteomes" id="UP000824469"/>
    </source>
</evidence>
<dbReference type="AlphaFoldDB" id="A0AA38GUC5"/>
<dbReference type="Gene3D" id="3.90.1410.10">
    <property type="entry name" value="set domain protein methyltransferase, domain 1"/>
    <property type="match status" value="1"/>
</dbReference>
<comment type="caution">
    <text evidence="2">The sequence shown here is derived from an EMBL/GenBank/DDBJ whole genome shotgun (WGS) entry which is preliminary data.</text>
</comment>
<organism evidence="2 3">
    <name type="scientific">Taxus chinensis</name>
    <name type="common">Chinese yew</name>
    <name type="synonym">Taxus wallichiana var. chinensis</name>
    <dbReference type="NCBI Taxonomy" id="29808"/>
    <lineage>
        <taxon>Eukaryota</taxon>
        <taxon>Viridiplantae</taxon>
        <taxon>Streptophyta</taxon>
        <taxon>Embryophyta</taxon>
        <taxon>Tracheophyta</taxon>
        <taxon>Spermatophyta</taxon>
        <taxon>Pinopsida</taxon>
        <taxon>Pinidae</taxon>
        <taxon>Conifers II</taxon>
        <taxon>Cupressales</taxon>
        <taxon>Taxaceae</taxon>
        <taxon>Taxus</taxon>
    </lineage>
</organism>
<dbReference type="GO" id="GO:0016279">
    <property type="term" value="F:protein-lysine N-methyltransferase activity"/>
    <property type="evidence" value="ECO:0007669"/>
    <property type="project" value="TreeGrafter"/>
</dbReference>
<name>A0AA38GUC5_TAXCH</name>
<sequence length="700" mass="78793">MNKNLLSINQLTDNPNISVNFSGKQCIVSDISKISDQSKAYRWIDTSTNKIIISRDVDKYFEARGIPEWETAMQLEYDALIKNNTTEVGAITSRGTHHWLSVWLESISDGYQKCFPEWGVGGRSAPRAWYIKIDKHLRDSGFTRSHCDLNLYVKSNDDDIVILIVYVDDLAITSSGDAAIHKFPQAAATPLSLFCDNQGVLKMVKNPIYHARTKHIEIHHHYIRQLVDSGEISLHFCPSADQPADVMTKPLGPLLFVKFRDKLGVVSSITFPANLYAVKFFSSSKCSLANLHAMKIFSSSNCLQNEFFLLSELVVKEDIQFLQEDWESSIAPLVTSDPSEFPREWFSVEHYFAAKTLVGSRAFEVDDYHGFGMVPLADLFNHKTAAEDVHFTLESNTDGSDIDSTETSLVDEDCSDSLNEISDSVSSKDDDASLSSGLNRSDINHIKGTLYSSSSASNNEVLEMILVKEVKAENEIFNTYGTLSNAALLHRYGFTEADNPFDIINIDFDLVIDCCLLSFSSRYIRFRVALWRRLGCAGCSSQDCEYFEVTASGEPQLELLLLLYIIYLSDEVYQKLDRAGPQHCQSLVDVKQLIYTANHDFEVASSHYMEKKKGTNYSVGSNGDKLHKHNCIKKSKIGEDGDVTDSDEWLLTSSVRQCLILLADKRDRLYGSSSLKEDLELLQTCVCREHPKLFYATSLR</sequence>
<accession>A0AA38GUC5</accession>
<gene>
    <name evidence="2" type="ORF">KI387_001132</name>
</gene>
<keyword evidence="3" id="KW-1185">Reference proteome</keyword>
<proteinExistence type="predicted"/>
<feature type="domain" description="Reverse transcriptase Ty1/copia-type" evidence="1">
    <location>
        <begin position="121"/>
        <end position="188"/>
    </location>
</feature>
<dbReference type="Pfam" id="PF07727">
    <property type="entry name" value="RVT_2"/>
    <property type="match status" value="1"/>
</dbReference>
<dbReference type="InterPro" id="IPR050600">
    <property type="entry name" value="SETD3_SETD6_MTase"/>
</dbReference>
<dbReference type="SUPFAM" id="SSF82199">
    <property type="entry name" value="SET domain"/>
    <property type="match status" value="2"/>
</dbReference>
<dbReference type="CDD" id="cd09272">
    <property type="entry name" value="RNase_HI_RT_Ty1"/>
    <property type="match status" value="1"/>
</dbReference>
<dbReference type="PANTHER" id="PTHR13271">
    <property type="entry name" value="UNCHARACTERIZED PUTATIVE METHYLTRANSFERASE"/>
    <property type="match status" value="1"/>
</dbReference>
<protein>
    <recommendedName>
        <fullName evidence="1">Reverse transcriptase Ty1/copia-type domain-containing protein</fullName>
    </recommendedName>
</protein>
<reference evidence="2 3" key="1">
    <citation type="journal article" date="2021" name="Nat. Plants">
        <title>The Taxus genome provides insights into paclitaxel biosynthesis.</title>
        <authorList>
            <person name="Xiong X."/>
            <person name="Gou J."/>
            <person name="Liao Q."/>
            <person name="Li Y."/>
            <person name="Zhou Q."/>
            <person name="Bi G."/>
            <person name="Li C."/>
            <person name="Du R."/>
            <person name="Wang X."/>
            <person name="Sun T."/>
            <person name="Guo L."/>
            <person name="Liang H."/>
            <person name="Lu P."/>
            <person name="Wu Y."/>
            <person name="Zhang Z."/>
            <person name="Ro D.K."/>
            <person name="Shang Y."/>
            <person name="Huang S."/>
            <person name="Yan J."/>
        </authorList>
    </citation>
    <scope>NUCLEOTIDE SEQUENCE [LARGE SCALE GENOMIC DNA]</scope>
    <source>
        <strain evidence="2">Ta-2019</strain>
    </source>
</reference>
<dbReference type="GO" id="GO:0005634">
    <property type="term" value="C:nucleus"/>
    <property type="evidence" value="ECO:0007669"/>
    <property type="project" value="TreeGrafter"/>
</dbReference>
<dbReference type="InterPro" id="IPR046341">
    <property type="entry name" value="SET_dom_sf"/>
</dbReference>
<dbReference type="InterPro" id="IPR013103">
    <property type="entry name" value="RVT_2"/>
</dbReference>
<dbReference type="Proteomes" id="UP000824469">
    <property type="component" value="Unassembled WGS sequence"/>
</dbReference>
<evidence type="ECO:0000259" key="1">
    <source>
        <dbReference type="Pfam" id="PF07727"/>
    </source>
</evidence>
<evidence type="ECO:0000313" key="2">
    <source>
        <dbReference type="EMBL" id="KAH9329024.1"/>
    </source>
</evidence>
<dbReference type="EMBL" id="JAHRHJ020000001">
    <property type="protein sequence ID" value="KAH9329024.1"/>
    <property type="molecule type" value="Genomic_DNA"/>
</dbReference>